<dbReference type="EMBL" id="JBCEZU010000538">
    <property type="protein sequence ID" value="KAK9517691.1"/>
    <property type="molecule type" value="Genomic_DNA"/>
</dbReference>
<protein>
    <submittedName>
        <fullName evidence="1">Uncharacterized protein</fullName>
    </submittedName>
</protein>
<dbReference type="AlphaFoldDB" id="A0AAW1E5C1"/>
<evidence type="ECO:0000313" key="2">
    <source>
        <dbReference type="Proteomes" id="UP001488805"/>
    </source>
</evidence>
<gene>
    <name evidence="1" type="ORF">VZT92_023037</name>
</gene>
<sequence length="107" mass="11898">MHCAFPVYLCPGSGGHGTERRRQETVENGRKSVRVGTTAKLTGHSLSALLRGGWWSRTLTVHRLERSWELLLSSRHLAPVRPAAACHFDRGPDLCSCTPPPSLHQCW</sequence>
<evidence type="ECO:0000313" key="1">
    <source>
        <dbReference type="EMBL" id="KAK9517691.1"/>
    </source>
</evidence>
<reference evidence="1 2" key="1">
    <citation type="journal article" date="2024" name="Genome Biol. Evol.">
        <title>Chromosome-level genome assembly of the viviparous eelpout Zoarces viviparus.</title>
        <authorList>
            <person name="Fuhrmann N."/>
            <person name="Brasseur M.V."/>
            <person name="Bakowski C.E."/>
            <person name="Podsiadlowski L."/>
            <person name="Prost S."/>
            <person name="Krehenwinkel H."/>
            <person name="Mayer C."/>
        </authorList>
    </citation>
    <scope>NUCLEOTIDE SEQUENCE [LARGE SCALE GENOMIC DNA]</scope>
    <source>
        <strain evidence="1">NO-MEL_2022_Ind0_liver</strain>
    </source>
</reference>
<proteinExistence type="predicted"/>
<accession>A0AAW1E5C1</accession>
<dbReference type="Proteomes" id="UP001488805">
    <property type="component" value="Unassembled WGS sequence"/>
</dbReference>
<name>A0AAW1E5C1_ZOAVI</name>
<organism evidence="1 2">
    <name type="scientific">Zoarces viviparus</name>
    <name type="common">Viviparous eelpout</name>
    <name type="synonym">Blennius viviparus</name>
    <dbReference type="NCBI Taxonomy" id="48416"/>
    <lineage>
        <taxon>Eukaryota</taxon>
        <taxon>Metazoa</taxon>
        <taxon>Chordata</taxon>
        <taxon>Craniata</taxon>
        <taxon>Vertebrata</taxon>
        <taxon>Euteleostomi</taxon>
        <taxon>Actinopterygii</taxon>
        <taxon>Neopterygii</taxon>
        <taxon>Teleostei</taxon>
        <taxon>Neoteleostei</taxon>
        <taxon>Acanthomorphata</taxon>
        <taxon>Eupercaria</taxon>
        <taxon>Perciformes</taxon>
        <taxon>Cottioidei</taxon>
        <taxon>Zoarcales</taxon>
        <taxon>Zoarcidae</taxon>
        <taxon>Zoarcinae</taxon>
        <taxon>Zoarces</taxon>
    </lineage>
</organism>
<keyword evidence="2" id="KW-1185">Reference proteome</keyword>
<comment type="caution">
    <text evidence="1">The sequence shown here is derived from an EMBL/GenBank/DDBJ whole genome shotgun (WGS) entry which is preliminary data.</text>
</comment>